<organism evidence="1 2">
    <name type="scientific">Bergeyella cardium</name>
    <dbReference type="NCBI Taxonomy" id="1585976"/>
    <lineage>
        <taxon>Bacteria</taxon>
        <taxon>Pseudomonadati</taxon>
        <taxon>Bacteroidota</taxon>
        <taxon>Flavobacteriia</taxon>
        <taxon>Flavobacteriales</taxon>
        <taxon>Weeksellaceae</taxon>
        <taxon>Bergeyella</taxon>
    </lineage>
</organism>
<evidence type="ECO:0000313" key="2">
    <source>
        <dbReference type="Proteomes" id="UP000464318"/>
    </source>
</evidence>
<dbReference type="KEGG" id="bcad:DBX24_03755"/>
<dbReference type="OrthoDB" id="9812454at2"/>
<evidence type="ECO:0000313" key="1">
    <source>
        <dbReference type="EMBL" id="QHN65073.1"/>
    </source>
</evidence>
<protein>
    <submittedName>
        <fullName evidence="1">Uncharacterized protein</fullName>
    </submittedName>
</protein>
<reference evidence="1 2" key="1">
    <citation type="submission" date="2018-04" db="EMBL/GenBank/DDBJ databases">
        <title>Characteristic and Complete Genome Sequencing of A Novel Member of Infective Endocarditis Causative Bacteria: Bergeyella cardium QL-PH.</title>
        <authorList>
            <person name="Pan H."/>
            <person name="Sun E."/>
            <person name="Zhang Y."/>
        </authorList>
    </citation>
    <scope>NUCLEOTIDE SEQUENCE [LARGE SCALE GENOMIC DNA]</scope>
    <source>
        <strain evidence="1 2">HPQL</strain>
    </source>
</reference>
<accession>A0A6P1QVL2</accession>
<gene>
    <name evidence="1" type="ORF">DBX24_03755</name>
</gene>
<sequence>MKYLFFILIILGATAKAQEERSLPTGKDSIVIDNGGKDSITIFRPTIEDYKFRTETADFQSIDTTFTASKSYSYTQYNNRDNFGKIQFNNIGAGFHSLVFRLNKEQNLSLLPTNKSYAIQGIDDIKYYDVKTPTTAFLYHNSMKNGGALQTLYTQNFGKRLNLAIEYTGLRSQGFYTNSLASNNNITLSGRYLSKDEKYQLYGHFIHQNMDNEENGGMKNPLLLNDDNYTNRQTIPVKLTDTHSQFSYRRYYLSHSFLPFNKEKLPFKLTHKLYYQINKYYFNIGSTDIAAFNNYDTNKNGNTKKYYNQLSNTFSLVFDRPAFYLDAGLRHQNIILGAESYTADTPYNEEKKENRLGIIGNLKINLWDKVGLHSSLEYSNGKSFGNFLRTDNQLKFEPVKDFFVDGKLLFQSSAPSFNYLVNLSPVNGFNYGFRDFKNENILEIGGRAGIKWFDAEFFARYFRIENFAYFTSEGQSAQSSSPLNISQIGGEATLSYNKFHLNMRLHFQHNLSENALFPSPKFIGRANLYYKTSAFKKAAEIMGGIKLYYFTKFASREYAPILNEFILPANGYNIGGQPIVEAYFNMKVKRMQIYLEGQNISTTFAKNKAFTAPYYPLYDFRLNIGIIWYLFH</sequence>
<dbReference type="EMBL" id="CP029149">
    <property type="protein sequence ID" value="QHN65073.1"/>
    <property type="molecule type" value="Genomic_DNA"/>
</dbReference>
<keyword evidence="2" id="KW-1185">Reference proteome</keyword>
<dbReference type="RefSeq" id="WP_160224031.1">
    <property type="nucleotide sequence ID" value="NZ_CP029149.1"/>
</dbReference>
<dbReference type="Pfam" id="PF14121">
    <property type="entry name" value="Porin_10"/>
    <property type="match status" value="1"/>
</dbReference>
<proteinExistence type="predicted"/>
<dbReference type="Proteomes" id="UP000464318">
    <property type="component" value="Chromosome"/>
</dbReference>
<name>A0A6P1QVL2_9FLAO</name>
<dbReference type="InterPro" id="IPR025631">
    <property type="entry name" value="Porin_10"/>
</dbReference>
<dbReference type="AlphaFoldDB" id="A0A6P1QVL2"/>